<sequence length="221" mass="24736">MAETFVRQRRYSQVVVEEFACFSSQTLRILQLRLGRIGVFPLFISTLIRLYIRVELASHCARRSFSFIQERWAAQLERPNLSQIASSFVFSTPAQERSCTKESRHYNAMQHVRTTPFLVHQPSKPHKDPLTKLPGCGEGVCNGEVRAVYLCGSGTMTSYMTLPFIRGIRQRLSGSGSGSVKVWLRVLGTSESMYIGVGSPPHVTRVPLATLDDVLAITEAL</sequence>
<organism evidence="1 2">
    <name type="scientific">Macroventuria anomochaeta</name>
    <dbReference type="NCBI Taxonomy" id="301207"/>
    <lineage>
        <taxon>Eukaryota</taxon>
        <taxon>Fungi</taxon>
        <taxon>Dikarya</taxon>
        <taxon>Ascomycota</taxon>
        <taxon>Pezizomycotina</taxon>
        <taxon>Dothideomycetes</taxon>
        <taxon>Pleosporomycetidae</taxon>
        <taxon>Pleosporales</taxon>
        <taxon>Pleosporineae</taxon>
        <taxon>Didymellaceae</taxon>
        <taxon>Macroventuria</taxon>
    </lineage>
</organism>
<comment type="caution">
    <text evidence="1">The sequence shown here is derived from an EMBL/GenBank/DDBJ whole genome shotgun (WGS) entry which is preliminary data.</text>
</comment>
<accession>A0ACB6RGZ4</accession>
<evidence type="ECO:0000313" key="2">
    <source>
        <dbReference type="Proteomes" id="UP000799754"/>
    </source>
</evidence>
<protein>
    <submittedName>
        <fullName evidence="1">Uncharacterized protein</fullName>
    </submittedName>
</protein>
<dbReference type="Proteomes" id="UP000799754">
    <property type="component" value="Unassembled WGS sequence"/>
</dbReference>
<keyword evidence="2" id="KW-1185">Reference proteome</keyword>
<reference evidence="1" key="1">
    <citation type="journal article" date="2020" name="Stud. Mycol.">
        <title>101 Dothideomycetes genomes: a test case for predicting lifestyles and emergence of pathogens.</title>
        <authorList>
            <person name="Haridas S."/>
            <person name="Albert R."/>
            <person name="Binder M."/>
            <person name="Bloem J."/>
            <person name="Labutti K."/>
            <person name="Salamov A."/>
            <person name="Andreopoulos B."/>
            <person name="Baker S."/>
            <person name="Barry K."/>
            <person name="Bills G."/>
            <person name="Bluhm B."/>
            <person name="Cannon C."/>
            <person name="Castanera R."/>
            <person name="Culley D."/>
            <person name="Daum C."/>
            <person name="Ezra D."/>
            <person name="Gonzalez J."/>
            <person name="Henrissat B."/>
            <person name="Kuo A."/>
            <person name="Liang C."/>
            <person name="Lipzen A."/>
            <person name="Lutzoni F."/>
            <person name="Magnuson J."/>
            <person name="Mondo S."/>
            <person name="Nolan M."/>
            <person name="Ohm R."/>
            <person name="Pangilinan J."/>
            <person name="Park H.-J."/>
            <person name="Ramirez L."/>
            <person name="Alfaro M."/>
            <person name="Sun H."/>
            <person name="Tritt A."/>
            <person name="Yoshinaga Y."/>
            <person name="Zwiers L.-H."/>
            <person name="Turgeon B."/>
            <person name="Goodwin S."/>
            <person name="Spatafora J."/>
            <person name="Crous P."/>
            <person name="Grigoriev I."/>
        </authorList>
    </citation>
    <scope>NUCLEOTIDE SEQUENCE</scope>
    <source>
        <strain evidence="1">CBS 525.71</strain>
    </source>
</reference>
<evidence type="ECO:0000313" key="1">
    <source>
        <dbReference type="EMBL" id="KAF2621216.1"/>
    </source>
</evidence>
<proteinExistence type="predicted"/>
<name>A0ACB6RGZ4_9PLEO</name>
<dbReference type="EMBL" id="MU006758">
    <property type="protein sequence ID" value="KAF2621216.1"/>
    <property type="molecule type" value="Genomic_DNA"/>
</dbReference>
<gene>
    <name evidence="1" type="ORF">BU25DRAFT_240665</name>
</gene>